<reference evidence="2 3" key="1">
    <citation type="journal article" date="2021" name="J. Biosci. Bioeng.">
        <title>Identification and characterization of a chc gene cluster responsible for the aromatization pathway of cyclohexanecarboxylate degradation in Sinomonas cyclohexanicum ATCC 51369.</title>
        <authorList>
            <person name="Yamamoto T."/>
            <person name="Hasegawa Y."/>
            <person name="Lau P.C.K."/>
            <person name="Iwaki H."/>
        </authorList>
    </citation>
    <scope>NUCLEOTIDE SEQUENCE [LARGE SCALE GENOMIC DNA]</scope>
    <source>
        <strain evidence="2 3">ATCC 51369</strain>
    </source>
</reference>
<feature type="region of interest" description="Disordered" evidence="1">
    <location>
        <begin position="47"/>
        <end position="142"/>
    </location>
</feature>
<evidence type="ECO:0000313" key="3">
    <source>
        <dbReference type="Proteomes" id="UP001319861"/>
    </source>
</evidence>
<dbReference type="EMBL" id="AP024525">
    <property type="protein sequence ID" value="BCT77782.1"/>
    <property type="molecule type" value="Genomic_DNA"/>
</dbReference>
<evidence type="ECO:0000313" key="2">
    <source>
        <dbReference type="EMBL" id="BCT77782.1"/>
    </source>
</evidence>
<evidence type="ECO:0000256" key="1">
    <source>
        <dbReference type="SAM" id="MobiDB-lite"/>
    </source>
</evidence>
<dbReference type="Proteomes" id="UP001319861">
    <property type="component" value="Chromosome"/>
</dbReference>
<feature type="compositionally biased region" description="Low complexity" evidence="1">
    <location>
        <begin position="68"/>
        <end position="111"/>
    </location>
</feature>
<accession>A0ABM7PZQ3</accession>
<name>A0ABM7PZQ3_SINCY</name>
<keyword evidence="3" id="KW-1185">Reference proteome</keyword>
<organism evidence="2 3">
    <name type="scientific">Sinomonas cyclohexanicum</name>
    <name type="common">Corynebacterium cyclohexanicum</name>
    <dbReference type="NCBI Taxonomy" id="322009"/>
    <lineage>
        <taxon>Bacteria</taxon>
        <taxon>Bacillati</taxon>
        <taxon>Actinomycetota</taxon>
        <taxon>Actinomycetes</taxon>
        <taxon>Micrococcales</taxon>
        <taxon>Micrococcaceae</taxon>
        <taxon>Sinomonas</taxon>
    </lineage>
</organism>
<protein>
    <submittedName>
        <fullName evidence="2">Uncharacterized protein</fullName>
    </submittedName>
</protein>
<proteinExistence type="predicted"/>
<feature type="compositionally biased region" description="Polar residues" evidence="1">
    <location>
        <begin position="130"/>
        <end position="139"/>
    </location>
</feature>
<sequence length="170" mass="16993">MYVRPVSVALWSVPVKDQIPAASASHVEDVRASCAIMLCALDGTPSGSEGVGTALEGPEAVGAPDALGDPAGVVPPALAGGDPGPAVQPATASPTTTAARPAVTLARAAPAGWQVEGRRSITGPPRPRNGTANRKQGSAAQGACVCAHSCRDLRRQEEAPTRRAGATAMS</sequence>
<gene>
    <name evidence="2" type="ORF">SCMU_36240</name>
</gene>